<evidence type="ECO:0000256" key="3">
    <source>
        <dbReference type="ARBA" id="ARBA00022692"/>
    </source>
</evidence>
<evidence type="ECO:0000256" key="1">
    <source>
        <dbReference type="ARBA" id="ARBA00004477"/>
    </source>
</evidence>
<dbReference type="Pfam" id="PF00226">
    <property type="entry name" value="DnaJ"/>
    <property type="match status" value="1"/>
</dbReference>
<dbReference type="Gene3D" id="1.10.3380.10">
    <property type="entry name" value="Sec63 N-terminal domain-like domain"/>
    <property type="match status" value="1"/>
</dbReference>
<evidence type="ECO:0000256" key="4">
    <source>
        <dbReference type="ARBA" id="ARBA00022824"/>
    </source>
</evidence>
<keyword evidence="16" id="KW-1185">Reference proteome</keyword>
<dbReference type="InterPro" id="IPR036869">
    <property type="entry name" value="J_dom_sf"/>
</dbReference>
<evidence type="ECO:0000256" key="11">
    <source>
        <dbReference type="ARBA" id="ARBA00064009"/>
    </source>
</evidence>
<evidence type="ECO:0000256" key="2">
    <source>
        <dbReference type="ARBA" id="ARBA00022448"/>
    </source>
</evidence>
<dbReference type="GO" id="GO:0006614">
    <property type="term" value="P:SRP-dependent cotranslational protein targeting to membrane"/>
    <property type="evidence" value="ECO:0007669"/>
    <property type="project" value="TreeGrafter"/>
</dbReference>
<keyword evidence="9" id="KW-0143">Chaperone</keyword>
<feature type="transmembrane region" description="Helical" evidence="13">
    <location>
        <begin position="66"/>
        <end position="88"/>
    </location>
</feature>
<evidence type="ECO:0000313" key="15">
    <source>
        <dbReference type="EMBL" id="KAJ8532753.1"/>
    </source>
</evidence>
<reference evidence="16" key="1">
    <citation type="journal article" date="2023" name="Proc. Natl. Acad. Sci. U.S.A.">
        <title>Genomic and structural basis for evolution of tropane alkaloid biosynthesis.</title>
        <authorList>
            <person name="Wanga Y.-J."/>
            <person name="Taina T."/>
            <person name="Yua J.-Y."/>
            <person name="Lia J."/>
            <person name="Xua B."/>
            <person name="Chenc J."/>
            <person name="D'Auriad J.C."/>
            <person name="Huanga J.-P."/>
            <person name="Huanga S.-X."/>
        </authorList>
    </citation>
    <scope>NUCLEOTIDE SEQUENCE [LARGE SCALE GENOMIC DNA]</scope>
    <source>
        <strain evidence="16">cv. KIB-2019</strain>
    </source>
</reference>
<evidence type="ECO:0000256" key="10">
    <source>
        <dbReference type="ARBA" id="ARBA00056231"/>
    </source>
</evidence>
<dbReference type="OrthoDB" id="1734229at2759"/>
<organism evidence="15 16">
    <name type="scientific">Anisodus acutangulus</name>
    <dbReference type="NCBI Taxonomy" id="402998"/>
    <lineage>
        <taxon>Eukaryota</taxon>
        <taxon>Viridiplantae</taxon>
        <taxon>Streptophyta</taxon>
        <taxon>Embryophyta</taxon>
        <taxon>Tracheophyta</taxon>
        <taxon>Spermatophyta</taxon>
        <taxon>Magnoliopsida</taxon>
        <taxon>eudicotyledons</taxon>
        <taxon>Gunneridae</taxon>
        <taxon>Pentapetalae</taxon>
        <taxon>asterids</taxon>
        <taxon>lamiids</taxon>
        <taxon>Solanales</taxon>
        <taxon>Solanaceae</taxon>
        <taxon>Solanoideae</taxon>
        <taxon>Hyoscyameae</taxon>
        <taxon>Anisodus</taxon>
    </lineage>
</organism>
<comment type="caution">
    <text evidence="15">The sequence shown here is derived from an EMBL/GenBank/DDBJ whole genome shotgun (WGS) entry which is preliminary data.</text>
</comment>
<protein>
    <recommendedName>
        <fullName evidence="14">J domain-containing protein</fullName>
    </recommendedName>
</protein>
<comment type="subcellular location">
    <subcellularLocation>
        <location evidence="1">Endoplasmic reticulum membrane</location>
        <topology evidence="1">Multi-pass membrane protein</topology>
    </subcellularLocation>
</comment>
<dbReference type="SMART" id="SM00973">
    <property type="entry name" value="Sec63"/>
    <property type="match status" value="1"/>
</dbReference>
<name>A0A9Q1LAN1_9SOLA</name>
<evidence type="ECO:0000256" key="6">
    <source>
        <dbReference type="ARBA" id="ARBA00022989"/>
    </source>
</evidence>
<dbReference type="InterPro" id="IPR035892">
    <property type="entry name" value="C2_domain_sf"/>
</dbReference>
<comment type="function">
    <text evidence="10">Required for integral membrane and secreted preprotein translocation across the endoplasmic reticulum membrane.</text>
</comment>
<dbReference type="Gene3D" id="1.10.150.20">
    <property type="entry name" value="5' to 3' exonuclease, C-terminal subdomain"/>
    <property type="match status" value="1"/>
</dbReference>
<keyword evidence="7 13" id="KW-0472">Membrane</keyword>
<keyword evidence="4" id="KW-0256">Endoplasmic reticulum</keyword>
<dbReference type="SUPFAM" id="SSF158702">
    <property type="entry name" value="Sec63 N-terminal domain-like"/>
    <property type="match status" value="1"/>
</dbReference>
<evidence type="ECO:0000256" key="8">
    <source>
        <dbReference type="ARBA" id="ARBA00023180"/>
    </source>
</evidence>
<dbReference type="AlphaFoldDB" id="A0A9Q1LAN1"/>
<dbReference type="GO" id="GO:0008320">
    <property type="term" value="F:protein transmembrane transporter activity"/>
    <property type="evidence" value="ECO:0007669"/>
    <property type="project" value="TreeGrafter"/>
</dbReference>
<evidence type="ECO:0000256" key="7">
    <source>
        <dbReference type="ARBA" id="ARBA00023136"/>
    </source>
</evidence>
<dbReference type="InterPro" id="IPR004179">
    <property type="entry name" value="Sec63-dom"/>
</dbReference>
<evidence type="ECO:0000256" key="13">
    <source>
        <dbReference type="SAM" id="Phobius"/>
    </source>
</evidence>
<keyword evidence="3 13" id="KW-0812">Transmembrane</keyword>
<gene>
    <name evidence="15" type="ORF">K7X08_015642</name>
</gene>
<feature type="compositionally biased region" description="Acidic residues" evidence="12">
    <location>
        <begin position="624"/>
        <end position="655"/>
    </location>
</feature>
<feature type="transmembrane region" description="Helical" evidence="13">
    <location>
        <begin position="12"/>
        <end position="32"/>
    </location>
</feature>
<dbReference type="GO" id="GO:0031207">
    <property type="term" value="C:Sec62/Sec63 complex"/>
    <property type="evidence" value="ECO:0007669"/>
    <property type="project" value="TreeGrafter"/>
</dbReference>
<keyword evidence="8" id="KW-0325">Glycoprotein</keyword>
<dbReference type="FunFam" id="1.10.3380.10:FF:000007">
    <property type="entry name" value="DnaJ protein ERDJ2A"/>
    <property type="match status" value="1"/>
</dbReference>
<dbReference type="Gene3D" id="1.10.287.110">
    <property type="entry name" value="DnaJ domain"/>
    <property type="match status" value="1"/>
</dbReference>
<feature type="domain" description="J" evidence="14">
    <location>
        <begin position="99"/>
        <end position="164"/>
    </location>
</feature>
<dbReference type="GO" id="GO:0003723">
    <property type="term" value="F:RNA binding"/>
    <property type="evidence" value="ECO:0007669"/>
    <property type="project" value="TreeGrafter"/>
</dbReference>
<accession>A0A9Q1LAN1</accession>
<evidence type="ECO:0000256" key="9">
    <source>
        <dbReference type="ARBA" id="ARBA00023186"/>
    </source>
</evidence>
<feature type="region of interest" description="Disordered" evidence="12">
    <location>
        <begin position="615"/>
        <end position="686"/>
    </location>
</feature>
<dbReference type="FunFam" id="1.10.287.110:FF:000038">
    <property type="entry name" value="DnaJ protein ERDJ2A"/>
    <property type="match status" value="1"/>
</dbReference>
<dbReference type="SUPFAM" id="SSF46565">
    <property type="entry name" value="Chaperone J-domain"/>
    <property type="match status" value="1"/>
</dbReference>
<dbReference type="PANTHER" id="PTHR24075">
    <property type="entry name" value="SEC63 DOMAIN-CONTAINING"/>
    <property type="match status" value="1"/>
</dbReference>
<dbReference type="GO" id="GO:0006620">
    <property type="term" value="P:post-translational protein targeting to endoplasmic reticulum membrane"/>
    <property type="evidence" value="ECO:0007669"/>
    <property type="project" value="TreeGrafter"/>
</dbReference>
<keyword evidence="2" id="KW-0813">Transport</keyword>
<dbReference type="Proteomes" id="UP001152561">
    <property type="component" value="Unassembled WGS sequence"/>
</dbReference>
<dbReference type="SUPFAM" id="SSF81296">
    <property type="entry name" value="E set domains"/>
    <property type="match status" value="1"/>
</dbReference>
<evidence type="ECO:0000259" key="14">
    <source>
        <dbReference type="PROSITE" id="PS50076"/>
    </source>
</evidence>
<keyword evidence="6 13" id="KW-1133">Transmembrane helix</keyword>
<comment type="subunit">
    <text evidence="11">Interacts with OEP61/TPR7.</text>
</comment>
<sequence>MGASEENSALFPIFVLTLMALPLVPYTIVNLFGAFKKKSAKINCQCSVCVRSGKYHKSIFRRISNFSTYSNLTLVLLWVVMAVLVYYIKHISTEVQIFEPFSILGLEHGASDSEIKKAYRRLSIQYHPDKNPDPEAHSYFVEFISKAYQALTDPVSRENFEKYGHPDGRQGLQMGIALPQFLLNIDGASEGILLLGIVGVCIILPLTISVIYLSRSSKYTGNYVMHSTLAAYYHLMKPSLAPSKVMDVFIKASEFMDIPVRRSDEEPLQRLFVLVRSELNLDLKNIRQEQAKFWKQHPALVKTELLLQAQLTRETAALSPTLQRDFRHVLELAPRLLEELMKMAIIPRPPVGHGWLRPAIGVVELSQSVVQAVPLSARKAAGASSEGYAPFLQLPHFSDAVVKKIARKKVRTFQDFRDMTPDEREDLLTQVAGFSNSESHDVELVLKMMPSVTIDITCETEGEEGIQEGDIVTMHAWITLNRGSGLIRALPHCPYFPFDKEENFWLMLADSFSNDVWLSQKVSFMDEATSIIAVSKTIQESKEGSGASAREINVAVKEALEKVKNGSRLVMGKFQAPAEGNYNLTSFCLCDSWIGSDAKSNIKLKVMKRSRAGTRGGFAADETPAMEDGIEEDEEEEEDDYDDYESEYSEDEEDTKETKSKGAVANGSAHNKGKGSSSDESDSEAE</sequence>
<dbReference type="PANTHER" id="PTHR24075:SF0">
    <property type="entry name" value="TRANSLOCATION PROTEIN SEC63 HOMOLOG"/>
    <property type="match status" value="1"/>
</dbReference>
<dbReference type="Gene3D" id="2.60.40.150">
    <property type="entry name" value="C2 domain"/>
    <property type="match status" value="1"/>
</dbReference>
<feature type="transmembrane region" description="Helical" evidence="13">
    <location>
        <begin position="192"/>
        <end position="213"/>
    </location>
</feature>
<dbReference type="InterPro" id="IPR001623">
    <property type="entry name" value="DnaJ_domain"/>
</dbReference>
<proteinExistence type="predicted"/>
<dbReference type="EMBL" id="JAJAGQ010000020">
    <property type="protein sequence ID" value="KAJ8532753.1"/>
    <property type="molecule type" value="Genomic_DNA"/>
</dbReference>
<evidence type="ECO:0000256" key="5">
    <source>
        <dbReference type="ARBA" id="ARBA00022927"/>
    </source>
</evidence>
<dbReference type="SMART" id="SM00271">
    <property type="entry name" value="DnaJ"/>
    <property type="match status" value="1"/>
</dbReference>
<evidence type="ECO:0000256" key="12">
    <source>
        <dbReference type="SAM" id="MobiDB-lite"/>
    </source>
</evidence>
<dbReference type="Pfam" id="PF02889">
    <property type="entry name" value="Sec63"/>
    <property type="match status" value="1"/>
</dbReference>
<keyword evidence="5" id="KW-0653">Protein transport</keyword>
<dbReference type="InterPro" id="IPR014756">
    <property type="entry name" value="Ig_E-set"/>
</dbReference>
<dbReference type="PRINTS" id="PR00625">
    <property type="entry name" value="JDOMAIN"/>
</dbReference>
<dbReference type="CDD" id="cd06257">
    <property type="entry name" value="DnaJ"/>
    <property type="match status" value="1"/>
</dbReference>
<dbReference type="PROSITE" id="PS50076">
    <property type="entry name" value="DNAJ_2"/>
    <property type="match status" value="1"/>
</dbReference>
<evidence type="ECO:0000313" key="16">
    <source>
        <dbReference type="Proteomes" id="UP001152561"/>
    </source>
</evidence>